<geneLocation type="chloroplast" evidence="3"/>
<dbReference type="InterPro" id="IPR000477">
    <property type="entry name" value="RT_dom"/>
</dbReference>
<dbReference type="InterPro" id="IPR013597">
    <property type="entry name" value="Mat_intron_G2"/>
</dbReference>
<dbReference type="InterPro" id="IPR025960">
    <property type="entry name" value="RVT_N"/>
</dbReference>
<dbReference type="PANTHER" id="PTHR34047:SF8">
    <property type="entry name" value="PROTEIN YKFC"/>
    <property type="match status" value="1"/>
</dbReference>
<name>A0A385UJQ7_9EUGL</name>
<dbReference type="Pfam" id="PF08388">
    <property type="entry name" value="GIIM"/>
    <property type="match status" value="1"/>
</dbReference>
<evidence type="ECO:0000256" key="1">
    <source>
        <dbReference type="SAM" id="MobiDB-lite"/>
    </source>
</evidence>
<evidence type="ECO:0000313" key="3">
    <source>
        <dbReference type="EMBL" id="AYB71436.1"/>
    </source>
</evidence>
<proteinExistence type="predicted"/>
<dbReference type="PANTHER" id="PTHR34047">
    <property type="entry name" value="NUCLEAR INTRON MATURASE 1, MITOCHONDRIAL-RELATED"/>
    <property type="match status" value="1"/>
</dbReference>
<sequence length="680" mass="78880">MYIVDKYMTSMSPSNKKITKFDRETSYFNLPIIQDFISGIPTKPSKLKAKDKEKMGPFERFWDIVDWKKMDLIIYRTQHQIYSLPNNCINFQDEIINSNIAKLLAVRRVGFINRGRKTAGLDGFKKPTKMGAIIIASKLKVDGKATNIKRVWISKPKTKEKRPLGIPTFRDRAKQMLVKMALEPQWEAFFDPRSFGFRPGRKCHDATWNIRNVLRTGPRYIYDADIEKCFDKISHNYLIEKIKSKGIDEFHPITLQLRSWLRAGILDPKEEHIIYQEAGTAQGGVISPLLCNIALHGMHEYIIENLKLKKVRYNQIISVKLYTYADDLILICRHKRVLFLCIALIDEFLEKIGLNIKAKKTRKVHTTNKAITYTISLIDKIDQDGKYIFKKDEIYLPVRYGVKHRIPVTNSFNFLGFKFFCYNVGKHRLINLGKGAFSHVNILVTPTIDSMKKHFSVVRKILRSCTTALMVIKKVSPIIRGWLNYYSKSDARTAGLVGLLRTRMNLILLNWQKRVFNTRKRKSSLWVSVKGDKWRFYAERPKDDKDENLTQSQNPEKISISSNKSKKTKLKDTDENLDNKILLPSHSEPNYSLISYKPIRGKSSFYDGDIEYWSIKLKTILNLSPKFTKILARQHAICPECGIKINIFDDPVESTIKVGKKNKDTVLHKACKTSFTYKNK</sequence>
<evidence type="ECO:0000259" key="2">
    <source>
        <dbReference type="PROSITE" id="PS50878"/>
    </source>
</evidence>
<organism evidence="3">
    <name type="scientific">Trachelomonas grandis</name>
    <dbReference type="NCBI Taxonomy" id="215769"/>
    <lineage>
        <taxon>Eukaryota</taxon>
        <taxon>Discoba</taxon>
        <taxon>Euglenozoa</taxon>
        <taxon>Euglenida</taxon>
        <taxon>Spirocuta</taxon>
        <taxon>Euglenophyceae</taxon>
        <taxon>Euglenales</taxon>
        <taxon>Euglenaceae</taxon>
        <taxon>Trachelomonas</taxon>
    </lineage>
</organism>
<keyword evidence="3" id="KW-0150">Chloroplast</keyword>
<dbReference type="Pfam" id="PF13655">
    <property type="entry name" value="RVT_N"/>
    <property type="match status" value="1"/>
</dbReference>
<dbReference type="InterPro" id="IPR043502">
    <property type="entry name" value="DNA/RNA_pol_sf"/>
</dbReference>
<dbReference type="PROSITE" id="PS50878">
    <property type="entry name" value="RT_POL"/>
    <property type="match status" value="1"/>
</dbReference>
<protein>
    <recommendedName>
        <fullName evidence="2">Reverse transcriptase domain-containing protein</fullName>
    </recommendedName>
</protein>
<dbReference type="AlphaFoldDB" id="A0A385UJQ7"/>
<dbReference type="EMBL" id="MH285877">
    <property type="protein sequence ID" value="AYB71436.1"/>
    <property type="molecule type" value="Genomic_DNA"/>
</dbReference>
<dbReference type="CDD" id="cd01651">
    <property type="entry name" value="RT_G2_intron"/>
    <property type="match status" value="1"/>
</dbReference>
<dbReference type="InterPro" id="IPR051083">
    <property type="entry name" value="GrpII_Intron_Splice-Mob/Def"/>
</dbReference>
<reference evidence="3" key="1">
    <citation type="journal article" date="2018" name="J. Eukaryot. Microbiol.">
        <title>Intrageneric Variability Between the Chloroplast Genomes of Trachelomonas grandis and Trachelomonas volvocina and Phylogenomic Analysis of Phototrophic Euglenoids.</title>
        <authorList>
            <person name="Dabbagh N."/>
            <person name="Preisfeld A."/>
        </authorList>
    </citation>
    <scope>NUCLEOTIDE SEQUENCE</scope>
</reference>
<feature type="domain" description="Reverse transcriptase" evidence="2">
    <location>
        <begin position="135"/>
        <end position="419"/>
    </location>
</feature>
<keyword evidence="3" id="KW-0934">Plastid</keyword>
<accession>A0A385UJQ7</accession>
<feature type="region of interest" description="Disordered" evidence="1">
    <location>
        <begin position="545"/>
        <end position="571"/>
    </location>
</feature>
<dbReference type="Pfam" id="PF00078">
    <property type="entry name" value="RVT_1"/>
    <property type="match status" value="1"/>
</dbReference>
<dbReference type="SUPFAM" id="SSF56672">
    <property type="entry name" value="DNA/RNA polymerases"/>
    <property type="match status" value="1"/>
</dbReference>